<dbReference type="RefSeq" id="WP_186446346.1">
    <property type="nucleotide sequence ID" value="NZ_VIVN01000001.1"/>
</dbReference>
<evidence type="ECO:0000313" key="2">
    <source>
        <dbReference type="Proteomes" id="UP000319671"/>
    </source>
</evidence>
<accession>A0A561DZA9</accession>
<dbReference type="Proteomes" id="UP000319671">
    <property type="component" value="Unassembled WGS sequence"/>
</dbReference>
<proteinExistence type="predicted"/>
<dbReference type="EMBL" id="VIVN01000001">
    <property type="protein sequence ID" value="TWE08707.1"/>
    <property type="molecule type" value="Genomic_DNA"/>
</dbReference>
<keyword evidence="2" id="KW-1185">Reference proteome</keyword>
<reference evidence="1 2" key="1">
    <citation type="submission" date="2019-06" db="EMBL/GenBank/DDBJ databases">
        <title>Sorghum-associated microbial communities from plants grown in Nebraska, USA.</title>
        <authorList>
            <person name="Schachtman D."/>
        </authorList>
    </citation>
    <scope>NUCLEOTIDE SEQUENCE [LARGE SCALE GENOMIC DNA]</scope>
    <source>
        <strain evidence="1 2">2482</strain>
    </source>
</reference>
<gene>
    <name evidence="1" type="ORF">FB550_101734</name>
</gene>
<sequence>MRKSVRKHGIIVTTKTVTESFTMCETFERFMWFKQSEGLAPRTIEEYRIHYQWLKR</sequence>
<dbReference type="AlphaFoldDB" id="A0A561DZA9"/>
<comment type="caution">
    <text evidence="1">The sequence shown here is derived from an EMBL/GenBank/DDBJ whole genome shotgun (WGS) entry which is preliminary data.</text>
</comment>
<organism evidence="1 2">
    <name type="scientific">Neobacillus bataviensis</name>
    <dbReference type="NCBI Taxonomy" id="220685"/>
    <lineage>
        <taxon>Bacteria</taxon>
        <taxon>Bacillati</taxon>
        <taxon>Bacillota</taxon>
        <taxon>Bacilli</taxon>
        <taxon>Bacillales</taxon>
        <taxon>Bacillaceae</taxon>
        <taxon>Neobacillus</taxon>
    </lineage>
</organism>
<protein>
    <submittedName>
        <fullName evidence="1">Uncharacterized protein</fullName>
    </submittedName>
</protein>
<evidence type="ECO:0000313" key="1">
    <source>
        <dbReference type="EMBL" id="TWE08707.1"/>
    </source>
</evidence>
<name>A0A561DZA9_9BACI</name>